<dbReference type="Proteomes" id="UP000464524">
    <property type="component" value="Chromosome"/>
</dbReference>
<dbReference type="EMBL" id="CP047656">
    <property type="protein sequence ID" value="QHJ11866.1"/>
    <property type="molecule type" value="Genomic_DNA"/>
</dbReference>
<evidence type="ECO:0000313" key="4">
    <source>
        <dbReference type="Proteomes" id="UP000464524"/>
    </source>
</evidence>
<accession>A0A857JJW4</accession>
<proteinExistence type="predicted"/>
<dbReference type="SUPFAM" id="SSF56925">
    <property type="entry name" value="OMPA-like"/>
    <property type="match status" value="1"/>
</dbReference>
<evidence type="ECO:0000259" key="2">
    <source>
        <dbReference type="Pfam" id="PF13505"/>
    </source>
</evidence>
<gene>
    <name evidence="3" type="ORF">FX988_02102</name>
</gene>
<dbReference type="AlphaFoldDB" id="A0A857JJW4"/>
<dbReference type="KEGG" id="pmes:FX988_02102"/>
<evidence type="ECO:0000256" key="1">
    <source>
        <dbReference type="ARBA" id="ARBA00022729"/>
    </source>
</evidence>
<keyword evidence="4" id="KW-1185">Reference proteome</keyword>
<dbReference type="InterPro" id="IPR027385">
    <property type="entry name" value="Beta-barrel_OMP"/>
</dbReference>
<dbReference type="Gene3D" id="2.40.160.20">
    <property type="match status" value="1"/>
</dbReference>
<feature type="domain" description="Outer membrane protein beta-barrel" evidence="2">
    <location>
        <begin position="62"/>
        <end position="249"/>
    </location>
</feature>
<organism evidence="3 4">
    <name type="scientific">Paraglaciecola mesophila</name>
    <dbReference type="NCBI Taxonomy" id="197222"/>
    <lineage>
        <taxon>Bacteria</taxon>
        <taxon>Pseudomonadati</taxon>
        <taxon>Pseudomonadota</taxon>
        <taxon>Gammaproteobacteria</taxon>
        <taxon>Alteromonadales</taxon>
        <taxon>Alteromonadaceae</taxon>
        <taxon>Paraglaciecola</taxon>
    </lineage>
</organism>
<sequence length="250" mass="28156">MYLPVEDDDMKCIKIGLGLGLSLALGQAAWAQTASSVQEESLLPKLASKSLCVVDDDCLFENWYVQASLGYASGASSEQSIYNEAQSIGFEVYDIDVDDSRTAFKLGVGTSLSEKFSLEFGYTDLGEVSTAFTTTTIEPEKFLDLARAIHPESVEGFTASLNYQFWRHQDWFFNVRGGLYIWESEYDSREVFSDTPLPSLDGEEGLDLYLGVGANYRLSKRFQVNVEWERYYLESDDVDLFTLGVSYHFH</sequence>
<reference evidence="3 4" key="1">
    <citation type="submission" date="2019-12" db="EMBL/GenBank/DDBJ databases">
        <title>Genome sequencing and assembly of endphytes of Porphyra tenera.</title>
        <authorList>
            <person name="Park J.M."/>
            <person name="Shin R."/>
            <person name="Jo S.H."/>
        </authorList>
    </citation>
    <scope>NUCLEOTIDE SEQUENCE [LARGE SCALE GENOMIC DNA]</scope>
    <source>
        <strain evidence="3 4">GPM4</strain>
    </source>
</reference>
<name>A0A857JJW4_9ALTE</name>
<protein>
    <recommendedName>
        <fullName evidence="2">Outer membrane protein beta-barrel domain-containing protein</fullName>
    </recommendedName>
</protein>
<dbReference type="InterPro" id="IPR011250">
    <property type="entry name" value="OMP/PagP_B-barrel"/>
</dbReference>
<keyword evidence="1" id="KW-0732">Signal</keyword>
<evidence type="ECO:0000313" key="3">
    <source>
        <dbReference type="EMBL" id="QHJ11866.1"/>
    </source>
</evidence>
<dbReference type="Pfam" id="PF13505">
    <property type="entry name" value="OMP_b-brl"/>
    <property type="match status" value="1"/>
</dbReference>